<evidence type="ECO:0000256" key="7">
    <source>
        <dbReference type="ARBA" id="ARBA00023125"/>
    </source>
</evidence>
<evidence type="ECO:0000256" key="3">
    <source>
        <dbReference type="ARBA" id="ARBA00022490"/>
    </source>
</evidence>
<dbReference type="GO" id="GO:0045893">
    <property type="term" value="P:positive regulation of DNA-templated transcription"/>
    <property type="evidence" value="ECO:0007669"/>
    <property type="project" value="UniProtKB-ARBA"/>
</dbReference>
<dbReference type="Pfam" id="PF00486">
    <property type="entry name" value="Trans_reg_C"/>
    <property type="match status" value="1"/>
</dbReference>
<dbReference type="PANTHER" id="PTHR48111">
    <property type="entry name" value="REGULATOR OF RPOS"/>
    <property type="match status" value="1"/>
</dbReference>
<dbReference type="PROSITE" id="PS51755">
    <property type="entry name" value="OMPR_PHOB"/>
    <property type="match status" value="1"/>
</dbReference>
<dbReference type="InterPro" id="IPR036388">
    <property type="entry name" value="WH-like_DNA-bd_sf"/>
</dbReference>
<evidence type="ECO:0000256" key="6">
    <source>
        <dbReference type="ARBA" id="ARBA00023015"/>
    </source>
</evidence>
<comment type="subcellular location">
    <subcellularLocation>
        <location evidence="1">Cytoplasm</location>
    </subcellularLocation>
</comment>
<keyword evidence="7 11" id="KW-0238">DNA-binding</keyword>
<dbReference type="Gene3D" id="3.40.50.2300">
    <property type="match status" value="1"/>
</dbReference>
<dbReference type="GO" id="GO:0032993">
    <property type="term" value="C:protein-DNA complex"/>
    <property type="evidence" value="ECO:0007669"/>
    <property type="project" value="TreeGrafter"/>
</dbReference>
<protein>
    <recommendedName>
        <fullName evidence="2">Stage 0 sporulation protein A homolog</fullName>
    </recommendedName>
</protein>
<dbReference type="SMART" id="SM00862">
    <property type="entry name" value="Trans_reg_C"/>
    <property type="match status" value="1"/>
</dbReference>
<dbReference type="Proteomes" id="UP000239471">
    <property type="component" value="Unassembled WGS sequence"/>
</dbReference>
<feature type="DNA-binding region" description="OmpR/PhoB-type" evidence="11">
    <location>
        <begin position="132"/>
        <end position="231"/>
    </location>
</feature>
<dbReference type="GO" id="GO:0000987">
    <property type="term" value="F:cis-regulatory region sequence-specific DNA binding"/>
    <property type="evidence" value="ECO:0007669"/>
    <property type="project" value="UniProtKB-ARBA"/>
</dbReference>
<evidence type="ECO:0000259" key="12">
    <source>
        <dbReference type="PROSITE" id="PS50110"/>
    </source>
</evidence>
<dbReference type="EMBL" id="PVXQ01000023">
    <property type="protein sequence ID" value="PRR81859.1"/>
    <property type="molecule type" value="Genomic_DNA"/>
</dbReference>
<keyword evidence="6" id="KW-0805">Transcription regulation</keyword>
<dbReference type="Gene3D" id="6.10.250.690">
    <property type="match status" value="1"/>
</dbReference>
<evidence type="ECO:0000256" key="1">
    <source>
        <dbReference type="ARBA" id="ARBA00004496"/>
    </source>
</evidence>
<dbReference type="Pfam" id="PF00072">
    <property type="entry name" value="Response_reg"/>
    <property type="match status" value="1"/>
</dbReference>
<dbReference type="CDD" id="cd00383">
    <property type="entry name" value="trans_reg_C"/>
    <property type="match status" value="1"/>
</dbReference>
<dbReference type="OrthoDB" id="9802426at2"/>
<organism evidence="14 15">
    <name type="scientific">Clostridium vincentii</name>
    <dbReference type="NCBI Taxonomy" id="52704"/>
    <lineage>
        <taxon>Bacteria</taxon>
        <taxon>Bacillati</taxon>
        <taxon>Bacillota</taxon>
        <taxon>Clostridia</taxon>
        <taxon>Eubacteriales</taxon>
        <taxon>Clostridiaceae</taxon>
        <taxon>Clostridium</taxon>
    </lineage>
</organism>
<proteinExistence type="predicted"/>
<feature type="domain" description="OmpR/PhoB-type" evidence="13">
    <location>
        <begin position="132"/>
        <end position="231"/>
    </location>
</feature>
<gene>
    <name evidence="14" type="primary">kdpE</name>
    <name evidence="14" type="ORF">CLVI_22050</name>
</gene>
<evidence type="ECO:0000256" key="5">
    <source>
        <dbReference type="ARBA" id="ARBA00023012"/>
    </source>
</evidence>
<dbReference type="InterPro" id="IPR011006">
    <property type="entry name" value="CheY-like_superfamily"/>
</dbReference>
<dbReference type="CDD" id="cd17620">
    <property type="entry name" value="REC_OmpR_KdpE-like"/>
    <property type="match status" value="1"/>
</dbReference>
<evidence type="ECO:0000256" key="4">
    <source>
        <dbReference type="ARBA" id="ARBA00022553"/>
    </source>
</evidence>
<dbReference type="PROSITE" id="PS50110">
    <property type="entry name" value="RESPONSE_REGULATORY"/>
    <property type="match status" value="1"/>
</dbReference>
<evidence type="ECO:0000256" key="2">
    <source>
        <dbReference type="ARBA" id="ARBA00018672"/>
    </source>
</evidence>
<dbReference type="GO" id="GO:0005829">
    <property type="term" value="C:cytosol"/>
    <property type="evidence" value="ECO:0007669"/>
    <property type="project" value="TreeGrafter"/>
</dbReference>
<dbReference type="InterPro" id="IPR039420">
    <property type="entry name" value="WalR-like"/>
</dbReference>
<keyword evidence="8" id="KW-0804">Transcription</keyword>
<evidence type="ECO:0000256" key="11">
    <source>
        <dbReference type="PROSITE-ProRule" id="PRU01091"/>
    </source>
</evidence>
<dbReference type="InterPro" id="IPR001867">
    <property type="entry name" value="OmpR/PhoB-type_DNA-bd"/>
</dbReference>
<dbReference type="SUPFAM" id="SSF52172">
    <property type="entry name" value="CheY-like"/>
    <property type="match status" value="1"/>
</dbReference>
<keyword evidence="3" id="KW-0963">Cytoplasm</keyword>
<evidence type="ECO:0000256" key="8">
    <source>
        <dbReference type="ARBA" id="ARBA00023163"/>
    </source>
</evidence>
<evidence type="ECO:0000313" key="15">
    <source>
        <dbReference type="Proteomes" id="UP000239471"/>
    </source>
</evidence>
<dbReference type="PANTHER" id="PTHR48111:SF50">
    <property type="entry name" value="KDP OPERON TRANSCRIPTIONAL REGULATORY PROTEIN KDPE"/>
    <property type="match status" value="1"/>
</dbReference>
<dbReference type="GO" id="GO:0042802">
    <property type="term" value="F:identical protein binding"/>
    <property type="evidence" value="ECO:0007669"/>
    <property type="project" value="UniProtKB-ARBA"/>
</dbReference>
<reference evidence="14 15" key="1">
    <citation type="submission" date="2018-03" db="EMBL/GenBank/DDBJ databases">
        <title>Genome sequence of Clostridium vincentii DSM 10228.</title>
        <authorList>
            <person name="Poehlein A."/>
            <person name="Daniel R."/>
        </authorList>
    </citation>
    <scope>NUCLEOTIDE SEQUENCE [LARGE SCALE GENOMIC DNA]</scope>
    <source>
        <strain evidence="14 15">DSM 10228</strain>
    </source>
</reference>
<keyword evidence="4 10" id="KW-0597">Phosphoprotein</keyword>
<comment type="function">
    <text evidence="9">May play the central regulatory role in sporulation. It may be an element of the effector pathway responsible for the activation of sporulation genes in response to nutritional stress. Spo0A may act in concert with spo0H (a sigma factor) to control the expression of some genes that are critical to the sporulation process.</text>
</comment>
<dbReference type="RefSeq" id="WP_106060163.1">
    <property type="nucleotide sequence ID" value="NZ_PVXQ01000023.1"/>
</dbReference>
<keyword evidence="5" id="KW-0902">Two-component regulatory system</keyword>
<dbReference type="GO" id="GO:0000156">
    <property type="term" value="F:phosphorelay response regulator activity"/>
    <property type="evidence" value="ECO:0007669"/>
    <property type="project" value="TreeGrafter"/>
</dbReference>
<comment type="caution">
    <text evidence="14">The sequence shown here is derived from an EMBL/GenBank/DDBJ whole genome shotgun (WGS) entry which is preliminary data.</text>
</comment>
<name>A0A2T0BD89_9CLOT</name>
<feature type="domain" description="Response regulatory" evidence="12">
    <location>
        <begin position="7"/>
        <end position="120"/>
    </location>
</feature>
<evidence type="ECO:0000256" key="9">
    <source>
        <dbReference type="ARBA" id="ARBA00024867"/>
    </source>
</evidence>
<sequence length="232" mass="26362">MSNYNECILIVEDDAQIRNFIKYSLEKDGYKSLIASNAQVALNLIVSEQIDLVLLDLGLPDFDGMEVIKKVREWSEIPIIVISARDQDKEKVAALDEGADDYITKPFSATELLARIRVAIRHLYKQGMKDIQTTFSVGDLKLDYDKHLVYLENMKIHMTPMQYNLLVILAKNAGKVITTGFILKEIWGANYGSDTQALRALMAGMRRKIEKIPSKPRYIITEVGVGYRMVDE</sequence>
<feature type="modified residue" description="4-aspartylphosphate" evidence="10">
    <location>
        <position position="56"/>
    </location>
</feature>
<accession>A0A2T0BD89</accession>
<dbReference type="Gene3D" id="1.10.10.10">
    <property type="entry name" value="Winged helix-like DNA-binding domain superfamily/Winged helix DNA-binding domain"/>
    <property type="match status" value="1"/>
</dbReference>
<dbReference type="AlphaFoldDB" id="A0A2T0BD89"/>
<dbReference type="SMART" id="SM00448">
    <property type="entry name" value="REC"/>
    <property type="match status" value="1"/>
</dbReference>
<evidence type="ECO:0000256" key="10">
    <source>
        <dbReference type="PROSITE-ProRule" id="PRU00169"/>
    </source>
</evidence>
<evidence type="ECO:0000259" key="13">
    <source>
        <dbReference type="PROSITE" id="PS51755"/>
    </source>
</evidence>
<keyword evidence="15" id="KW-1185">Reference proteome</keyword>
<evidence type="ECO:0000313" key="14">
    <source>
        <dbReference type="EMBL" id="PRR81859.1"/>
    </source>
</evidence>
<dbReference type="FunFam" id="3.40.50.2300:FF:000021">
    <property type="entry name" value="Two-component system response regulator KdpE"/>
    <property type="match status" value="1"/>
</dbReference>
<dbReference type="InterPro" id="IPR001789">
    <property type="entry name" value="Sig_transdc_resp-reg_receiver"/>
</dbReference>